<evidence type="ECO:0000313" key="2">
    <source>
        <dbReference type="Proteomes" id="UP001174419"/>
    </source>
</evidence>
<protein>
    <recommendedName>
        <fullName evidence="3">Lipoprotein</fullName>
    </recommendedName>
</protein>
<evidence type="ECO:0000313" key="1">
    <source>
        <dbReference type="EMBL" id="MDM1719270.1"/>
    </source>
</evidence>
<dbReference type="AlphaFoldDB" id="A0AB35M210"/>
<dbReference type="PROSITE" id="PS51257">
    <property type="entry name" value="PROKAR_LIPOPROTEIN"/>
    <property type="match status" value="1"/>
</dbReference>
<dbReference type="Proteomes" id="UP001174419">
    <property type="component" value="Unassembled WGS sequence"/>
</dbReference>
<name>A0AB35M210_9GAMM</name>
<reference evidence="1" key="2">
    <citation type="journal article" date="2022" name="Sci. Total Environ.">
        <title>Prevalence, transmission, and molecular epidemiology of tet(X)-positive bacteria among humans, animals, and environmental niches in China: An epidemiological, and genomic-based study.</title>
        <authorList>
            <person name="Dong N."/>
            <person name="Zeng Y."/>
            <person name="Cai C."/>
            <person name="Sun C."/>
            <person name="Lu J."/>
            <person name="Liu C."/>
            <person name="Zhou H."/>
            <person name="Sun Q."/>
            <person name="Shu L."/>
            <person name="Wang H."/>
            <person name="Wang Y."/>
            <person name="Wang S."/>
            <person name="Wu C."/>
            <person name="Chan E.W."/>
            <person name="Chen G."/>
            <person name="Shen Z."/>
            <person name="Chen S."/>
            <person name="Zhang R."/>
        </authorList>
    </citation>
    <scope>NUCLEOTIDE SEQUENCE</scope>
    <source>
        <strain evidence="1">DF49-4</strain>
    </source>
</reference>
<dbReference type="EMBL" id="JACANG010000015">
    <property type="protein sequence ID" value="MDM1719270.1"/>
    <property type="molecule type" value="Genomic_DNA"/>
</dbReference>
<comment type="caution">
    <text evidence="1">The sequence shown here is derived from an EMBL/GenBank/DDBJ whole genome shotgun (WGS) entry which is preliminary data.</text>
</comment>
<proteinExistence type="predicted"/>
<evidence type="ECO:0008006" key="3">
    <source>
        <dbReference type="Google" id="ProtNLM"/>
    </source>
</evidence>
<accession>A0AB35M210</accession>
<dbReference type="RefSeq" id="WP_242756752.1">
    <property type="nucleotide sequence ID" value="NZ_CP062185.1"/>
</dbReference>
<sequence length="127" mass="14220">MKIKFKQSMCFVVVFATLGLGLTGCDGLPSDALNIELLEEDTSNWWSGDQLTTVIRVRSTAAEDISIQNVEINNGGCRYGGRHNQSTQFPIRLSMGQFVRLELKNCDYQDVIQVDVETDKGFGSYKF</sequence>
<reference evidence="1" key="1">
    <citation type="submission" date="2020-06" db="EMBL/GenBank/DDBJ databases">
        <authorList>
            <person name="Dong N."/>
        </authorList>
    </citation>
    <scope>NUCLEOTIDE SEQUENCE</scope>
    <source>
        <strain evidence="1">DF49-4</strain>
    </source>
</reference>
<gene>
    <name evidence="1" type="ORF">HX110_08980</name>
</gene>
<organism evidence="1 2">
    <name type="scientific">Acinetobacter towneri</name>
    <dbReference type="NCBI Taxonomy" id="202956"/>
    <lineage>
        <taxon>Bacteria</taxon>
        <taxon>Pseudomonadati</taxon>
        <taxon>Pseudomonadota</taxon>
        <taxon>Gammaproteobacteria</taxon>
        <taxon>Moraxellales</taxon>
        <taxon>Moraxellaceae</taxon>
        <taxon>Acinetobacter</taxon>
    </lineage>
</organism>